<sequence length="76" mass="8606">MNTWIPNAGTTDSIDALFIIKETDIQISIFDEFGKSPLSLKNIDINQLPKDWIIPDFVIGKSDSSFRVIENPLRIV</sequence>
<dbReference type="RefSeq" id="WP_036033528.1">
    <property type="nucleotide sequence ID" value="NZ_CP091957.1"/>
</dbReference>
<dbReference type="AlphaFoldDB" id="A0AAE9KAG8"/>
<name>A0AAE9KAG8_9LEPT</name>
<evidence type="ECO:0000313" key="1">
    <source>
        <dbReference type="EMBL" id="UOG57931.1"/>
    </source>
</evidence>
<organism evidence="1 2">
    <name type="scientific">Leptospira noguchii</name>
    <dbReference type="NCBI Taxonomy" id="28182"/>
    <lineage>
        <taxon>Bacteria</taxon>
        <taxon>Pseudomonadati</taxon>
        <taxon>Spirochaetota</taxon>
        <taxon>Spirochaetia</taxon>
        <taxon>Leptospirales</taxon>
        <taxon>Leptospiraceae</taxon>
        <taxon>Leptospira</taxon>
    </lineage>
</organism>
<evidence type="ECO:0000313" key="2">
    <source>
        <dbReference type="Proteomes" id="UP000829829"/>
    </source>
</evidence>
<reference evidence="1" key="1">
    <citation type="submission" date="2022-02" db="EMBL/GenBank/DDBJ databases">
        <title>The genetically variable rfb locus in Leptospira is a mobile cassette and a molecular signature of serovar identity.</title>
        <authorList>
            <person name="Nieves C."/>
            <person name="Vincent A.T."/>
            <person name="Zarantonelli L."/>
            <person name="Picardeau M."/>
            <person name="Veyrier F.J."/>
            <person name="Buschiazzo A."/>
        </authorList>
    </citation>
    <scope>NUCLEOTIDE SEQUENCE</scope>
    <source>
        <strain evidence="1">IP1512017</strain>
    </source>
</reference>
<dbReference type="Proteomes" id="UP000829829">
    <property type="component" value="Chromosome 1"/>
</dbReference>
<proteinExistence type="predicted"/>
<dbReference type="EMBL" id="CP091957">
    <property type="protein sequence ID" value="UOG57931.1"/>
    <property type="molecule type" value="Genomic_DNA"/>
</dbReference>
<accession>A0AAE9KAG8</accession>
<protein>
    <submittedName>
        <fullName evidence="1">Uncharacterized protein</fullName>
    </submittedName>
</protein>
<gene>
    <name evidence="1" type="ORF">MAL03_07400</name>
</gene>